<gene>
    <name evidence="1" type="ORF">GCM10007906_15620</name>
</gene>
<organism evidence="1 2">
    <name type="scientific">Vibrio hyugaensis</name>
    <dbReference type="NCBI Taxonomy" id="1534743"/>
    <lineage>
        <taxon>Bacteria</taxon>
        <taxon>Pseudomonadati</taxon>
        <taxon>Pseudomonadota</taxon>
        <taxon>Gammaproteobacteria</taxon>
        <taxon>Vibrionales</taxon>
        <taxon>Vibrionaceae</taxon>
        <taxon>Vibrio</taxon>
    </lineage>
</organism>
<proteinExistence type="predicted"/>
<name>A0ABQ5Y4G3_9VIBR</name>
<accession>A0ABQ5Y4G3</accession>
<keyword evidence="2" id="KW-1185">Reference proteome</keyword>
<dbReference type="EMBL" id="BSOE01000020">
    <property type="protein sequence ID" value="GLR03975.1"/>
    <property type="molecule type" value="Genomic_DNA"/>
</dbReference>
<protein>
    <submittedName>
        <fullName evidence="1">Uncharacterized protein</fullName>
    </submittedName>
</protein>
<reference evidence="2" key="1">
    <citation type="journal article" date="2019" name="Int. J. Syst. Evol. Microbiol.">
        <title>The Global Catalogue of Microorganisms (GCM) 10K type strain sequencing project: providing services to taxonomists for standard genome sequencing and annotation.</title>
        <authorList>
            <consortium name="The Broad Institute Genomics Platform"/>
            <consortium name="The Broad Institute Genome Sequencing Center for Infectious Disease"/>
            <person name="Wu L."/>
            <person name="Ma J."/>
        </authorList>
    </citation>
    <scope>NUCLEOTIDE SEQUENCE [LARGE SCALE GENOMIC DNA]</scope>
    <source>
        <strain evidence="2">NBRC 110633</strain>
    </source>
</reference>
<dbReference type="Proteomes" id="UP001156669">
    <property type="component" value="Unassembled WGS sequence"/>
</dbReference>
<comment type="caution">
    <text evidence="1">The sequence shown here is derived from an EMBL/GenBank/DDBJ whole genome shotgun (WGS) entry which is preliminary data.</text>
</comment>
<evidence type="ECO:0000313" key="1">
    <source>
        <dbReference type="EMBL" id="GLR03975.1"/>
    </source>
</evidence>
<sequence length="61" mass="6542">MLTYLYTTVAVGALLFKPNNVVAFVELQCASGTLTHTITTMIAVIDSVWIVAIDALIVTTL</sequence>
<evidence type="ECO:0000313" key="2">
    <source>
        <dbReference type="Proteomes" id="UP001156669"/>
    </source>
</evidence>